<dbReference type="InterPro" id="IPR036429">
    <property type="entry name" value="SpoA-like_sf"/>
</dbReference>
<dbReference type="GO" id="GO:0006935">
    <property type="term" value="P:chemotaxis"/>
    <property type="evidence" value="ECO:0007669"/>
    <property type="project" value="UniProtKB-KW"/>
</dbReference>
<evidence type="ECO:0000313" key="9">
    <source>
        <dbReference type="EMBL" id="APX89200.1"/>
    </source>
</evidence>
<dbReference type="STRING" id="1267768.BV394_05285"/>
<dbReference type="GO" id="GO:0009425">
    <property type="term" value="C:bacterial-type flagellum basal body"/>
    <property type="evidence" value="ECO:0007669"/>
    <property type="project" value="InterPro"/>
</dbReference>
<feature type="region of interest" description="Disordered" evidence="8">
    <location>
        <begin position="1"/>
        <end position="46"/>
    </location>
</feature>
<evidence type="ECO:0000256" key="1">
    <source>
        <dbReference type="ARBA" id="ARBA00004413"/>
    </source>
</evidence>
<organism evidence="9 10">
    <name type="scientific">Brevirhabdus pacifica</name>
    <dbReference type="NCBI Taxonomy" id="1267768"/>
    <lineage>
        <taxon>Bacteria</taxon>
        <taxon>Pseudomonadati</taxon>
        <taxon>Pseudomonadota</taxon>
        <taxon>Alphaproteobacteria</taxon>
        <taxon>Rhodobacterales</taxon>
        <taxon>Paracoccaceae</taxon>
        <taxon>Brevirhabdus</taxon>
    </lineage>
</organism>
<dbReference type="InterPro" id="IPR001543">
    <property type="entry name" value="FliN-like_C"/>
</dbReference>
<evidence type="ECO:0000256" key="3">
    <source>
        <dbReference type="ARBA" id="ARBA00021897"/>
    </source>
</evidence>
<dbReference type="RefSeq" id="WP_076979223.1">
    <property type="nucleotide sequence ID" value="NZ_CP019124.1"/>
</dbReference>
<evidence type="ECO:0000256" key="7">
    <source>
        <dbReference type="ARBA" id="ARBA00023136"/>
    </source>
</evidence>
<protein>
    <recommendedName>
        <fullName evidence="3">Flagellar motor switch protein FliN</fullName>
    </recommendedName>
</protein>
<evidence type="ECO:0000256" key="8">
    <source>
        <dbReference type="SAM" id="MobiDB-lite"/>
    </source>
</evidence>
<accession>A0A1U7DGS2</accession>
<dbReference type="InterPro" id="IPR001172">
    <property type="entry name" value="FliN_T3SS_HrcQb"/>
</dbReference>
<keyword evidence="4" id="KW-1003">Cell membrane</keyword>
<evidence type="ECO:0000256" key="5">
    <source>
        <dbReference type="ARBA" id="ARBA00022500"/>
    </source>
</evidence>
<accession>A0A2M9DEQ2</accession>
<dbReference type="Proteomes" id="UP000187266">
    <property type="component" value="Chromosome"/>
</dbReference>
<dbReference type="GO" id="GO:0003774">
    <property type="term" value="F:cytoskeletal motor activity"/>
    <property type="evidence" value="ECO:0007669"/>
    <property type="project" value="InterPro"/>
</dbReference>
<dbReference type="InterPro" id="IPR051469">
    <property type="entry name" value="FliN/MopA/SpaO"/>
</dbReference>
<dbReference type="AlphaFoldDB" id="A0A1U7DGS2"/>
<dbReference type="GO" id="GO:0005886">
    <property type="term" value="C:plasma membrane"/>
    <property type="evidence" value="ECO:0007669"/>
    <property type="project" value="UniProtKB-SubCell"/>
</dbReference>
<dbReference type="PANTHER" id="PTHR43484:SF1">
    <property type="entry name" value="FLAGELLAR MOTOR SWITCH PROTEIN FLIN"/>
    <property type="match status" value="1"/>
</dbReference>
<gene>
    <name evidence="9" type="ORF">BV394_05285</name>
</gene>
<dbReference type="PRINTS" id="PR00956">
    <property type="entry name" value="FLGMOTORFLIN"/>
</dbReference>
<dbReference type="Pfam" id="PF01052">
    <property type="entry name" value="FliMN_C"/>
    <property type="match status" value="1"/>
</dbReference>
<dbReference type="Gene3D" id="2.30.330.10">
    <property type="entry name" value="SpoA-like"/>
    <property type="match status" value="1"/>
</dbReference>
<proteinExistence type="inferred from homology"/>
<keyword evidence="10" id="KW-1185">Reference proteome</keyword>
<dbReference type="GO" id="GO:0071973">
    <property type="term" value="P:bacterial-type flagellum-dependent cell motility"/>
    <property type="evidence" value="ECO:0007669"/>
    <property type="project" value="InterPro"/>
</dbReference>
<evidence type="ECO:0000256" key="4">
    <source>
        <dbReference type="ARBA" id="ARBA00022475"/>
    </source>
</evidence>
<keyword evidence="5" id="KW-0145">Chemotaxis</keyword>
<evidence type="ECO:0000256" key="6">
    <source>
        <dbReference type="ARBA" id="ARBA00022779"/>
    </source>
</evidence>
<reference evidence="9 10" key="1">
    <citation type="submission" date="2017-01" db="EMBL/GenBank/DDBJ databases">
        <title>Genomic analysis of Xuhuaishuia manganoxidans DY6-4.</title>
        <authorList>
            <person name="Wang X."/>
        </authorList>
    </citation>
    <scope>NUCLEOTIDE SEQUENCE [LARGE SCALE GENOMIC DNA]</scope>
    <source>
        <strain evidence="9 10">DY6-4</strain>
    </source>
</reference>
<evidence type="ECO:0000256" key="2">
    <source>
        <dbReference type="ARBA" id="ARBA00009226"/>
    </source>
</evidence>
<dbReference type="EMBL" id="CP019124">
    <property type="protein sequence ID" value="APX89200.1"/>
    <property type="molecule type" value="Genomic_DNA"/>
</dbReference>
<dbReference type="PANTHER" id="PTHR43484">
    <property type="match status" value="1"/>
</dbReference>
<comment type="similarity">
    <text evidence="2">Belongs to the FliN/MopA/SpaO family.</text>
</comment>
<keyword evidence="7" id="KW-0472">Membrane</keyword>
<comment type="subcellular location">
    <subcellularLocation>
        <location evidence="1">Cell membrane</location>
        <topology evidence="1">Peripheral membrane protein</topology>
        <orientation evidence="1">Cytoplasmic side</orientation>
    </subcellularLocation>
</comment>
<name>A0A1U7DGS2_9RHOB</name>
<dbReference type="SUPFAM" id="SSF101801">
    <property type="entry name" value="Surface presentation of antigens (SPOA)"/>
    <property type="match status" value="1"/>
</dbReference>
<evidence type="ECO:0000313" key="10">
    <source>
        <dbReference type="Proteomes" id="UP000187266"/>
    </source>
</evidence>
<sequence>MADERDETGKTAAPAGAASDATMASGAASGMEEGLGLKPAPEDPPSVIQTMAGEVQGRNIDAMLNVGLDVQIILGRSRMPISKLLKLSRGSVIELDKKIGEPVEVVINDRLVARGDLVKLAGDRIGVTLTAIAKDYVGEV</sequence>
<keyword evidence="6" id="KW-0283">Flagellar rotation</keyword>
<feature type="compositionally biased region" description="Low complexity" evidence="8">
    <location>
        <begin position="10"/>
        <end position="30"/>
    </location>
</feature>